<comment type="caution">
    <text evidence="1">The sequence shown here is derived from an EMBL/GenBank/DDBJ whole genome shotgun (WGS) entry which is preliminary data.</text>
</comment>
<reference evidence="1 2" key="1">
    <citation type="journal article" date="2017" name="Gigascience">
        <title>Draft genome of the honey bee ectoparasitic mite, Tropilaelaps mercedesae, is shaped by the parasitic life history.</title>
        <authorList>
            <person name="Dong X."/>
            <person name="Armstrong S.D."/>
            <person name="Xia D."/>
            <person name="Makepeace B.L."/>
            <person name="Darby A.C."/>
            <person name="Kadowaki T."/>
        </authorList>
    </citation>
    <scope>NUCLEOTIDE SEQUENCE [LARGE SCALE GENOMIC DNA]</scope>
    <source>
        <strain evidence="1">Wuxi-XJTLU</strain>
    </source>
</reference>
<organism evidence="1 2">
    <name type="scientific">Tropilaelaps mercedesae</name>
    <dbReference type="NCBI Taxonomy" id="418985"/>
    <lineage>
        <taxon>Eukaryota</taxon>
        <taxon>Metazoa</taxon>
        <taxon>Ecdysozoa</taxon>
        <taxon>Arthropoda</taxon>
        <taxon>Chelicerata</taxon>
        <taxon>Arachnida</taxon>
        <taxon>Acari</taxon>
        <taxon>Parasitiformes</taxon>
        <taxon>Mesostigmata</taxon>
        <taxon>Gamasina</taxon>
        <taxon>Dermanyssoidea</taxon>
        <taxon>Laelapidae</taxon>
        <taxon>Tropilaelaps</taxon>
    </lineage>
</organism>
<keyword evidence="2" id="KW-1185">Reference proteome</keyword>
<proteinExistence type="predicted"/>
<feature type="non-terminal residue" evidence="1">
    <location>
        <position position="87"/>
    </location>
</feature>
<dbReference type="AlphaFoldDB" id="A0A1V9X7Q3"/>
<name>A0A1V9X7Q3_9ACAR</name>
<accession>A0A1V9X7Q3</accession>
<sequence>MVGSLCYEVGSKLQRLERYGESLWFLEKACQKWPASTVLQVECLLLLAKSQVKLSELEAAKITFHELDSLVSEHIERASLEHTHQQV</sequence>
<dbReference type="InParanoid" id="A0A1V9X7Q3"/>
<protein>
    <submittedName>
        <fullName evidence="1">Uncharacterized protein</fullName>
    </submittedName>
</protein>
<dbReference type="InterPro" id="IPR011990">
    <property type="entry name" value="TPR-like_helical_dom_sf"/>
</dbReference>
<evidence type="ECO:0000313" key="2">
    <source>
        <dbReference type="Proteomes" id="UP000192247"/>
    </source>
</evidence>
<dbReference type="SUPFAM" id="SSF48452">
    <property type="entry name" value="TPR-like"/>
    <property type="match status" value="1"/>
</dbReference>
<dbReference type="Proteomes" id="UP000192247">
    <property type="component" value="Unassembled WGS sequence"/>
</dbReference>
<gene>
    <name evidence="1" type="ORF">BIW11_12281</name>
</gene>
<dbReference type="EMBL" id="MNPL01021166">
    <property type="protein sequence ID" value="OQR69403.1"/>
    <property type="molecule type" value="Genomic_DNA"/>
</dbReference>
<evidence type="ECO:0000313" key="1">
    <source>
        <dbReference type="EMBL" id="OQR69403.1"/>
    </source>
</evidence>